<name>A0ABV7A3X8_9BACI</name>
<evidence type="ECO:0008006" key="5">
    <source>
        <dbReference type="Google" id="ProtNLM"/>
    </source>
</evidence>
<dbReference type="Proteomes" id="UP001595387">
    <property type="component" value="Unassembled WGS sequence"/>
</dbReference>
<protein>
    <recommendedName>
        <fullName evidence="5">Transposase</fullName>
    </recommendedName>
</protein>
<organism evidence="3 4">
    <name type="scientific">Virgibacillus sediminis</name>
    <dbReference type="NCBI Taxonomy" id="202260"/>
    <lineage>
        <taxon>Bacteria</taxon>
        <taxon>Bacillati</taxon>
        <taxon>Bacillota</taxon>
        <taxon>Bacilli</taxon>
        <taxon>Bacillales</taxon>
        <taxon>Bacillaceae</taxon>
        <taxon>Virgibacillus</taxon>
    </lineage>
</organism>
<feature type="transmembrane region" description="Helical" evidence="2">
    <location>
        <begin position="7"/>
        <end position="26"/>
    </location>
</feature>
<gene>
    <name evidence="3" type="ORF">ACFODW_04335</name>
</gene>
<feature type="compositionally biased region" description="Basic and acidic residues" evidence="1">
    <location>
        <begin position="35"/>
        <end position="52"/>
    </location>
</feature>
<keyword evidence="2" id="KW-0812">Transmembrane</keyword>
<sequence length="225" mass="26025">MSDRTKNIIVYSVMAVAIALFIYAVFVGNQQKQLEEESNHSSRKEQSEEVRSYDSLGDSAPNSQPKKSDLITEEHHEEVQIDIPEMDTLIPPEGQYADYFSKEAIEASRQAARNFVEKYYSFQGEEPLEHIENAKPYMTDDMYEELKNENPRPTAAVSYKEVETIDVYEPYEPTEEHLIWKVRVQGNVFDSGGNKTAEESMDYTLQMEEEEGSFKVQNYMLNVPY</sequence>
<proteinExistence type="predicted"/>
<dbReference type="RefSeq" id="WP_390303495.1">
    <property type="nucleotide sequence ID" value="NZ_JBHRRZ010000008.1"/>
</dbReference>
<evidence type="ECO:0000313" key="4">
    <source>
        <dbReference type="Proteomes" id="UP001595387"/>
    </source>
</evidence>
<keyword evidence="2" id="KW-1133">Transmembrane helix</keyword>
<evidence type="ECO:0000313" key="3">
    <source>
        <dbReference type="EMBL" id="MFC2947579.1"/>
    </source>
</evidence>
<evidence type="ECO:0000256" key="2">
    <source>
        <dbReference type="SAM" id="Phobius"/>
    </source>
</evidence>
<feature type="region of interest" description="Disordered" evidence="1">
    <location>
        <begin position="35"/>
        <end position="72"/>
    </location>
</feature>
<comment type="caution">
    <text evidence="3">The sequence shown here is derived from an EMBL/GenBank/DDBJ whole genome shotgun (WGS) entry which is preliminary data.</text>
</comment>
<evidence type="ECO:0000256" key="1">
    <source>
        <dbReference type="SAM" id="MobiDB-lite"/>
    </source>
</evidence>
<keyword evidence="2" id="KW-0472">Membrane</keyword>
<dbReference type="EMBL" id="JBHRRZ010000008">
    <property type="protein sequence ID" value="MFC2947579.1"/>
    <property type="molecule type" value="Genomic_DNA"/>
</dbReference>
<accession>A0ABV7A3X8</accession>
<keyword evidence="4" id="KW-1185">Reference proteome</keyword>
<reference evidence="4" key="1">
    <citation type="journal article" date="2019" name="Int. J. Syst. Evol. Microbiol.">
        <title>The Global Catalogue of Microorganisms (GCM) 10K type strain sequencing project: providing services to taxonomists for standard genome sequencing and annotation.</title>
        <authorList>
            <consortium name="The Broad Institute Genomics Platform"/>
            <consortium name="The Broad Institute Genome Sequencing Center for Infectious Disease"/>
            <person name="Wu L."/>
            <person name="Ma J."/>
        </authorList>
    </citation>
    <scope>NUCLEOTIDE SEQUENCE [LARGE SCALE GENOMIC DNA]</scope>
    <source>
        <strain evidence="4">KCTC 13193</strain>
    </source>
</reference>